<reference evidence="1 2" key="1">
    <citation type="submission" date="2017-11" db="EMBL/GenBank/DDBJ databases">
        <title>De-novo sequencing of pomegranate (Punica granatum L.) genome.</title>
        <authorList>
            <person name="Akparov Z."/>
            <person name="Amiraslanov A."/>
            <person name="Hajiyeva S."/>
            <person name="Abbasov M."/>
            <person name="Kaur K."/>
            <person name="Hamwieh A."/>
            <person name="Solovyev V."/>
            <person name="Salamov A."/>
            <person name="Braich B."/>
            <person name="Kosarev P."/>
            <person name="Mahmoud A."/>
            <person name="Hajiyev E."/>
            <person name="Babayeva S."/>
            <person name="Izzatullayeva V."/>
            <person name="Mammadov A."/>
            <person name="Mammadov A."/>
            <person name="Sharifova S."/>
            <person name="Ojaghi J."/>
            <person name="Eynullazada K."/>
            <person name="Bayramov B."/>
            <person name="Abdulazimova A."/>
            <person name="Shahmuradov I."/>
        </authorList>
    </citation>
    <scope>NUCLEOTIDE SEQUENCE [LARGE SCALE GENOMIC DNA]</scope>
    <source>
        <strain evidence="2">cv. AG2017</strain>
        <tissue evidence="1">Leaf</tissue>
    </source>
</reference>
<gene>
    <name evidence="1" type="ORF">CRG98_037399</name>
</gene>
<evidence type="ECO:0000313" key="1">
    <source>
        <dbReference type="EMBL" id="PKI42219.1"/>
    </source>
</evidence>
<protein>
    <submittedName>
        <fullName evidence="1">Uncharacterized protein</fullName>
    </submittedName>
</protein>
<organism evidence="1 2">
    <name type="scientific">Punica granatum</name>
    <name type="common">Pomegranate</name>
    <dbReference type="NCBI Taxonomy" id="22663"/>
    <lineage>
        <taxon>Eukaryota</taxon>
        <taxon>Viridiplantae</taxon>
        <taxon>Streptophyta</taxon>
        <taxon>Embryophyta</taxon>
        <taxon>Tracheophyta</taxon>
        <taxon>Spermatophyta</taxon>
        <taxon>Magnoliopsida</taxon>
        <taxon>eudicotyledons</taxon>
        <taxon>Gunneridae</taxon>
        <taxon>Pentapetalae</taxon>
        <taxon>rosids</taxon>
        <taxon>malvids</taxon>
        <taxon>Myrtales</taxon>
        <taxon>Lythraceae</taxon>
        <taxon>Punica</taxon>
    </lineage>
</organism>
<sequence length="147" mass="16539">MSEKAVRCLDREITGGFKCIINGVFTLIPRRRSVQCNVKQLYVTKVVLHQSIVPIRRVCHKLTNHSPLDNRFDYPGRIIYQGPASSDPFVLPEPNLCPITDGPSCPTRHAVPGSTYSLPLPRIGHQYSKFQGGIESIHVLAREYPYP</sequence>
<evidence type="ECO:0000313" key="2">
    <source>
        <dbReference type="Proteomes" id="UP000233551"/>
    </source>
</evidence>
<dbReference type="AlphaFoldDB" id="A0A2I0IDZ4"/>
<dbReference type="EMBL" id="PGOL01003217">
    <property type="protein sequence ID" value="PKI42219.1"/>
    <property type="molecule type" value="Genomic_DNA"/>
</dbReference>
<keyword evidence="2" id="KW-1185">Reference proteome</keyword>
<dbReference type="Proteomes" id="UP000233551">
    <property type="component" value="Unassembled WGS sequence"/>
</dbReference>
<comment type="caution">
    <text evidence="1">The sequence shown here is derived from an EMBL/GenBank/DDBJ whole genome shotgun (WGS) entry which is preliminary data.</text>
</comment>
<accession>A0A2I0IDZ4</accession>
<proteinExistence type="predicted"/>
<name>A0A2I0IDZ4_PUNGR</name>